<name>A0A1H9QZ31_9ACTN</name>
<dbReference type="PANTHER" id="PTHR43163:SF6">
    <property type="entry name" value="DIPEPTIDE TRANSPORT SYSTEM PERMEASE PROTEIN DPPB-RELATED"/>
    <property type="match status" value="1"/>
</dbReference>
<dbReference type="RefSeq" id="WP_245725715.1">
    <property type="nucleotide sequence ID" value="NZ_FOGZ01000005.1"/>
</dbReference>
<sequence length="322" mass="33973">MRVASTIARELLIFAATLLVTSLIIFMVVNLLPGDVAGTILGPNADASSIAALRTTMGLDRPWPLRYLEWIGGLLTGDAGRSALSGQPVLALIGPKLAVTGWLVTLGMALAIVIAVPVGIAAALRRKHLDGLIWAGLSQLGMAVPAFLAGMLLVVVFAVQLSWLPANGYVRLAEDPGGWARHLVLPVVSLAIVQSAVLVRYVRSAFIDVLGEDYFRTARAVGWRFGSAVLRHGLRNASLQVLTVLGLQLATLFVGAIVIENVFVLPGLGSLLLSSVNQRDLPVVQTIVMIQVALVLVINGVVDLVARLADPRLRAEATEAGA</sequence>
<feature type="transmembrane region" description="Helical" evidence="7">
    <location>
        <begin position="102"/>
        <end position="124"/>
    </location>
</feature>
<dbReference type="Proteomes" id="UP000198815">
    <property type="component" value="Unassembled WGS sequence"/>
</dbReference>
<comment type="similarity">
    <text evidence="7">Belongs to the binding-protein-dependent transport system permease family.</text>
</comment>
<dbReference type="Gene3D" id="1.10.3720.10">
    <property type="entry name" value="MetI-like"/>
    <property type="match status" value="1"/>
</dbReference>
<keyword evidence="6 7" id="KW-0472">Membrane</keyword>
<comment type="subcellular location">
    <subcellularLocation>
        <location evidence="1 7">Cell membrane</location>
        <topology evidence="1 7">Multi-pass membrane protein</topology>
    </subcellularLocation>
</comment>
<feature type="transmembrane region" description="Helical" evidence="7">
    <location>
        <begin position="241"/>
        <end position="263"/>
    </location>
</feature>
<dbReference type="Pfam" id="PF19300">
    <property type="entry name" value="BPD_transp_1_N"/>
    <property type="match status" value="1"/>
</dbReference>
<evidence type="ECO:0000313" key="9">
    <source>
        <dbReference type="EMBL" id="SER65515.1"/>
    </source>
</evidence>
<feature type="transmembrane region" description="Helical" evidence="7">
    <location>
        <begin position="131"/>
        <end position="159"/>
    </location>
</feature>
<keyword evidence="4 7" id="KW-0812">Transmembrane</keyword>
<proteinExistence type="inferred from homology"/>
<dbReference type="EMBL" id="FOGZ01000005">
    <property type="protein sequence ID" value="SER65515.1"/>
    <property type="molecule type" value="Genomic_DNA"/>
</dbReference>
<dbReference type="PANTHER" id="PTHR43163">
    <property type="entry name" value="DIPEPTIDE TRANSPORT SYSTEM PERMEASE PROTEIN DPPB-RELATED"/>
    <property type="match status" value="1"/>
</dbReference>
<dbReference type="AlphaFoldDB" id="A0A1H9QZ31"/>
<dbReference type="STRING" id="64702.SAMN05443377_10520"/>
<dbReference type="SUPFAM" id="SSF161098">
    <property type="entry name" value="MetI-like"/>
    <property type="match status" value="1"/>
</dbReference>
<evidence type="ECO:0000256" key="2">
    <source>
        <dbReference type="ARBA" id="ARBA00022448"/>
    </source>
</evidence>
<evidence type="ECO:0000256" key="1">
    <source>
        <dbReference type="ARBA" id="ARBA00004651"/>
    </source>
</evidence>
<feature type="transmembrane region" description="Helical" evidence="7">
    <location>
        <begin position="12"/>
        <end position="32"/>
    </location>
</feature>
<dbReference type="GO" id="GO:0005886">
    <property type="term" value="C:plasma membrane"/>
    <property type="evidence" value="ECO:0007669"/>
    <property type="project" value="UniProtKB-SubCell"/>
</dbReference>
<feature type="transmembrane region" description="Helical" evidence="7">
    <location>
        <begin position="283"/>
        <end position="306"/>
    </location>
</feature>
<gene>
    <name evidence="9" type="ORF">SAMN05443377_10520</name>
</gene>
<dbReference type="PROSITE" id="PS50928">
    <property type="entry name" value="ABC_TM1"/>
    <property type="match status" value="1"/>
</dbReference>
<evidence type="ECO:0000256" key="3">
    <source>
        <dbReference type="ARBA" id="ARBA00022475"/>
    </source>
</evidence>
<keyword evidence="2 7" id="KW-0813">Transport</keyword>
<protein>
    <submittedName>
        <fullName evidence="9">Peptide/nickel transport system permease protein</fullName>
    </submittedName>
</protein>
<keyword evidence="10" id="KW-1185">Reference proteome</keyword>
<feature type="transmembrane region" description="Helical" evidence="7">
    <location>
        <begin position="179"/>
        <end position="199"/>
    </location>
</feature>
<dbReference type="InterPro" id="IPR035906">
    <property type="entry name" value="MetI-like_sf"/>
</dbReference>
<organism evidence="9 10">
    <name type="scientific">Propionibacterium cyclohexanicum</name>
    <dbReference type="NCBI Taxonomy" id="64702"/>
    <lineage>
        <taxon>Bacteria</taxon>
        <taxon>Bacillati</taxon>
        <taxon>Actinomycetota</taxon>
        <taxon>Actinomycetes</taxon>
        <taxon>Propionibacteriales</taxon>
        <taxon>Propionibacteriaceae</taxon>
        <taxon>Propionibacterium</taxon>
    </lineage>
</organism>
<feature type="domain" description="ABC transmembrane type-1" evidence="8">
    <location>
        <begin position="97"/>
        <end position="302"/>
    </location>
</feature>
<evidence type="ECO:0000256" key="6">
    <source>
        <dbReference type="ARBA" id="ARBA00023136"/>
    </source>
</evidence>
<dbReference type="InterPro" id="IPR000515">
    <property type="entry name" value="MetI-like"/>
</dbReference>
<evidence type="ECO:0000256" key="7">
    <source>
        <dbReference type="RuleBase" id="RU363032"/>
    </source>
</evidence>
<reference evidence="9 10" key="1">
    <citation type="submission" date="2016-10" db="EMBL/GenBank/DDBJ databases">
        <authorList>
            <person name="de Groot N.N."/>
        </authorList>
    </citation>
    <scope>NUCLEOTIDE SEQUENCE [LARGE SCALE GENOMIC DNA]</scope>
    <source>
        <strain evidence="9 10">DSM 16859</strain>
    </source>
</reference>
<keyword evidence="5 7" id="KW-1133">Transmembrane helix</keyword>
<dbReference type="GO" id="GO:0071916">
    <property type="term" value="F:dipeptide transmembrane transporter activity"/>
    <property type="evidence" value="ECO:0007669"/>
    <property type="project" value="TreeGrafter"/>
</dbReference>
<evidence type="ECO:0000256" key="5">
    <source>
        <dbReference type="ARBA" id="ARBA00022989"/>
    </source>
</evidence>
<evidence type="ECO:0000259" key="8">
    <source>
        <dbReference type="PROSITE" id="PS50928"/>
    </source>
</evidence>
<dbReference type="InterPro" id="IPR045621">
    <property type="entry name" value="BPD_transp_1_N"/>
</dbReference>
<evidence type="ECO:0000256" key="4">
    <source>
        <dbReference type="ARBA" id="ARBA00022692"/>
    </source>
</evidence>
<evidence type="ECO:0000313" key="10">
    <source>
        <dbReference type="Proteomes" id="UP000198815"/>
    </source>
</evidence>
<dbReference type="Pfam" id="PF00528">
    <property type="entry name" value="BPD_transp_1"/>
    <property type="match status" value="1"/>
</dbReference>
<accession>A0A1H9QZ31</accession>
<keyword evidence="3" id="KW-1003">Cell membrane</keyword>